<comment type="caution">
    <text evidence="3">The sequence shown here is derived from an EMBL/GenBank/DDBJ whole genome shotgun (WGS) entry which is preliminary data.</text>
</comment>
<evidence type="ECO:0000256" key="2">
    <source>
        <dbReference type="SAM" id="SignalP"/>
    </source>
</evidence>
<dbReference type="Pfam" id="PF00657">
    <property type="entry name" value="Lipase_GDSL"/>
    <property type="match status" value="1"/>
</dbReference>
<dbReference type="CDD" id="cd01837">
    <property type="entry name" value="SGNH_plant_lipase_like"/>
    <property type="match status" value="1"/>
</dbReference>
<keyword evidence="2" id="KW-0732">Signal</keyword>
<dbReference type="AlphaFoldDB" id="A0AAW1XJ40"/>
<gene>
    <name evidence="3" type="ORF">M0R45_013315</name>
</gene>
<feature type="chain" id="PRO_5043878552" evidence="2">
    <location>
        <begin position="30"/>
        <end position="364"/>
    </location>
</feature>
<dbReference type="InterPro" id="IPR050592">
    <property type="entry name" value="GDSL_lipolytic_enzyme"/>
</dbReference>
<feature type="signal peptide" evidence="2">
    <location>
        <begin position="1"/>
        <end position="29"/>
    </location>
</feature>
<dbReference type="InterPro" id="IPR035669">
    <property type="entry name" value="SGNH_plant_lipase-like"/>
</dbReference>
<sequence length="364" mass="40523">MYQKMAEMRMRMMMMIMTILALLPLLSEALATAEMRKIAARNNVTCILVFGDSSVDPGNNNVLHTTMKSNFLPYGKDFFNGRPTGRFSNGILATDFIADVVGYTKTIPAFLDPNVKSADLPHGVSFASAASGYDDLTANFSNVLSLSRQLKSFMHYKLHLTRLMGKKNAGDTIRNALFVMSMGTNDFIQNYYLEQTRPKQFTVEQYQNYLVSCLSHSIQEMQRLGGTRLVLVGVPPLGCMPLVKTLTGETTCVESYNKVAISLNSKIQKKLENITKTSGMKIVFVDAYDIIENAINNPELYGLTETSKGCCGTGTIEFGESCRGLKTCTDPTKYVFWDSVHPTEKMYKIIAEKALQLLDAKIFV</sequence>
<keyword evidence="4" id="KW-1185">Reference proteome</keyword>
<dbReference type="PANTHER" id="PTHR45642">
    <property type="entry name" value="GDSL ESTERASE/LIPASE EXL3"/>
    <property type="match status" value="1"/>
</dbReference>
<proteinExistence type="inferred from homology"/>
<name>A0AAW1XJ40_RUBAR</name>
<dbReference type="InterPro" id="IPR001087">
    <property type="entry name" value="GDSL"/>
</dbReference>
<reference evidence="3 4" key="1">
    <citation type="journal article" date="2023" name="G3 (Bethesda)">
        <title>A chromosome-length genome assembly and annotation of blackberry (Rubus argutus, cv. 'Hillquist').</title>
        <authorList>
            <person name="Bruna T."/>
            <person name="Aryal R."/>
            <person name="Dudchenko O."/>
            <person name="Sargent D.J."/>
            <person name="Mead D."/>
            <person name="Buti M."/>
            <person name="Cavallini A."/>
            <person name="Hytonen T."/>
            <person name="Andres J."/>
            <person name="Pham M."/>
            <person name="Weisz D."/>
            <person name="Mascagni F."/>
            <person name="Usai G."/>
            <person name="Natali L."/>
            <person name="Bassil N."/>
            <person name="Fernandez G.E."/>
            <person name="Lomsadze A."/>
            <person name="Armour M."/>
            <person name="Olukolu B."/>
            <person name="Poorten T."/>
            <person name="Britton C."/>
            <person name="Davik J."/>
            <person name="Ashrafi H."/>
            <person name="Aiden E.L."/>
            <person name="Borodovsky M."/>
            <person name="Worthington M."/>
        </authorList>
    </citation>
    <scope>NUCLEOTIDE SEQUENCE [LARGE SCALE GENOMIC DNA]</scope>
    <source>
        <strain evidence="3">PI 553951</strain>
    </source>
</reference>
<evidence type="ECO:0000313" key="3">
    <source>
        <dbReference type="EMBL" id="KAK9936474.1"/>
    </source>
</evidence>
<dbReference type="Proteomes" id="UP001457282">
    <property type="component" value="Unassembled WGS sequence"/>
</dbReference>
<evidence type="ECO:0000256" key="1">
    <source>
        <dbReference type="ARBA" id="ARBA00008668"/>
    </source>
</evidence>
<dbReference type="Gene3D" id="3.40.50.1110">
    <property type="entry name" value="SGNH hydrolase"/>
    <property type="match status" value="1"/>
</dbReference>
<dbReference type="GO" id="GO:0016788">
    <property type="term" value="F:hydrolase activity, acting on ester bonds"/>
    <property type="evidence" value="ECO:0007669"/>
    <property type="project" value="InterPro"/>
</dbReference>
<evidence type="ECO:0000313" key="4">
    <source>
        <dbReference type="Proteomes" id="UP001457282"/>
    </source>
</evidence>
<dbReference type="InterPro" id="IPR036514">
    <property type="entry name" value="SGNH_hydro_sf"/>
</dbReference>
<comment type="similarity">
    <text evidence="1">Belongs to the 'GDSL' lipolytic enzyme family.</text>
</comment>
<dbReference type="SUPFAM" id="SSF52266">
    <property type="entry name" value="SGNH hydrolase"/>
    <property type="match status" value="1"/>
</dbReference>
<dbReference type="EMBL" id="JBEDUW010000003">
    <property type="protein sequence ID" value="KAK9936474.1"/>
    <property type="molecule type" value="Genomic_DNA"/>
</dbReference>
<organism evidence="3 4">
    <name type="scientific">Rubus argutus</name>
    <name type="common">Southern blackberry</name>
    <dbReference type="NCBI Taxonomy" id="59490"/>
    <lineage>
        <taxon>Eukaryota</taxon>
        <taxon>Viridiplantae</taxon>
        <taxon>Streptophyta</taxon>
        <taxon>Embryophyta</taxon>
        <taxon>Tracheophyta</taxon>
        <taxon>Spermatophyta</taxon>
        <taxon>Magnoliopsida</taxon>
        <taxon>eudicotyledons</taxon>
        <taxon>Gunneridae</taxon>
        <taxon>Pentapetalae</taxon>
        <taxon>rosids</taxon>
        <taxon>fabids</taxon>
        <taxon>Rosales</taxon>
        <taxon>Rosaceae</taxon>
        <taxon>Rosoideae</taxon>
        <taxon>Rosoideae incertae sedis</taxon>
        <taxon>Rubus</taxon>
    </lineage>
</organism>
<protein>
    <submittedName>
        <fullName evidence="3">Uncharacterized protein</fullName>
    </submittedName>
</protein>
<dbReference type="PANTHER" id="PTHR45642:SF7">
    <property type="entry name" value="GDSL ESTERASE_LIPASE"/>
    <property type="match status" value="1"/>
</dbReference>
<accession>A0AAW1XJ40</accession>